<dbReference type="SMART" id="SM00420">
    <property type="entry name" value="HTH_DEOR"/>
    <property type="match status" value="1"/>
</dbReference>
<evidence type="ECO:0000313" key="5">
    <source>
        <dbReference type="EMBL" id="ASU84359.1"/>
    </source>
</evidence>
<keyword evidence="3" id="KW-0804">Transcription</keyword>
<evidence type="ECO:0000259" key="4">
    <source>
        <dbReference type="PROSITE" id="PS51000"/>
    </source>
</evidence>
<keyword evidence="6" id="KW-1185">Reference proteome</keyword>
<accession>A0A223S8E5</accession>
<dbReference type="AlphaFoldDB" id="A0A223S8E5"/>
<dbReference type="InterPro" id="IPR014036">
    <property type="entry name" value="DeoR-like_C"/>
</dbReference>
<dbReference type="InterPro" id="IPR037171">
    <property type="entry name" value="NagB/RpiA_transferase-like"/>
</dbReference>
<dbReference type="GO" id="GO:0003700">
    <property type="term" value="F:DNA-binding transcription factor activity"/>
    <property type="evidence" value="ECO:0007669"/>
    <property type="project" value="InterPro"/>
</dbReference>
<dbReference type="EMBL" id="CP022753">
    <property type="protein sequence ID" value="ASU84359.1"/>
    <property type="molecule type" value="Genomic_DNA"/>
</dbReference>
<proteinExistence type="predicted"/>
<keyword evidence="2" id="KW-0238">DNA-binding</keyword>
<dbReference type="PROSITE" id="PS00894">
    <property type="entry name" value="HTH_DEOR_1"/>
    <property type="match status" value="1"/>
</dbReference>
<dbReference type="OrthoDB" id="7688673at2"/>
<dbReference type="SUPFAM" id="SSF100950">
    <property type="entry name" value="NagB/RpiA/CoA transferase-like"/>
    <property type="match status" value="1"/>
</dbReference>
<evidence type="ECO:0000313" key="6">
    <source>
        <dbReference type="Proteomes" id="UP000215005"/>
    </source>
</evidence>
<evidence type="ECO:0000256" key="3">
    <source>
        <dbReference type="ARBA" id="ARBA00023163"/>
    </source>
</evidence>
<dbReference type="InterPro" id="IPR036390">
    <property type="entry name" value="WH_DNA-bd_sf"/>
</dbReference>
<dbReference type="PROSITE" id="PS51000">
    <property type="entry name" value="HTH_DEOR_2"/>
    <property type="match status" value="1"/>
</dbReference>
<dbReference type="PRINTS" id="PR00037">
    <property type="entry name" value="HTHLACR"/>
</dbReference>
<dbReference type="SUPFAM" id="SSF46785">
    <property type="entry name" value="Winged helix' DNA-binding domain"/>
    <property type="match status" value="1"/>
</dbReference>
<dbReference type="Gene3D" id="3.40.50.1360">
    <property type="match status" value="1"/>
</dbReference>
<evidence type="ECO:0000256" key="2">
    <source>
        <dbReference type="ARBA" id="ARBA00023125"/>
    </source>
</evidence>
<organism evidence="5 6">
    <name type="scientific">Nocardiopsis gilva YIM 90087</name>
    <dbReference type="NCBI Taxonomy" id="1235441"/>
    <lineage>
        <taxon>Bacteria</taxon>
        <taxon>Bacillati</taxon>
        <taxon>Actinomycetota</taxon>
        <taxon>Actinomycetes</taxon>
        <taxon>Streptosporangiales</taxon>
        <taxon>Nocardiopsidaceae</taxon>
        <taxon>Nocardiopsis</taxon>
    </lineage>
</organism>
<dbReference type="InterPro" id="IPR001034">
    <property type="entry name" value="DeoR_HTH"/>
</dbReference>
<keyword evidence="1" id="KW-0805">Transcription regulation</keyword>
<evidence type="ECO:0000256" key="1">
    <source>
        <dbReference type="ARBA" id="ARBA00023015"/>
    </source>
</evidence>
<dbReference type="InterPro" id="IPR050313">
    <property type="entry name" value="Carb_Metab_HTH_regulators"/>
</dbReference>
<name>A0A223S8E5_9ACTN</name>
<dbReference type="PANTHER" id="PTHR30363">
    <property type="entry name" value="HTH-TYPE TRANSCRIPTIONAL REGULATOR SRLR-RELATED"/>
    <property type="match status" value="1"/>
</dbReference>
<dbReference type="KEGG" id="ngv:CDO52_17525"/>
<protein>
    <submittedName>
        <fullName evidence="5">DeoR/GlpR transcriptional regulator</fullName>
    </submittedName>
</protein>
<sequence length="252" mass="26188">MDSADRTDLIVARLRDAGEVSVVELAELTEHSEMTIRRDLDQLAAQGVLRRVRGGAVSLVPRGQEPPYTLRERQAAAAKKRIAAAVGELIGPGNAVAIDGGTTATEVARVLAGRPITAMPLGLQAAQVLSASRETKVLLAGGEVRPDELNLHGPLTEASLDAVRFDVTVLGCCGLTVTDGITAHDLGDVAVKRAAMRSAQRTVMAADSTKLGQVTMGHVGPVTAIDTLVTDTDAPDDIVAEIRAAGVTVIHA</sequence>
<dbReference type="InterPro" id="IPR018356">
    <property type="entry name" value="Tscrpt_reg_HTH_DeoR_CS"/>
</dbReference>
<dbReference type="RefSeq" id="WP_017618026.1">
    <property type="nucleotide sequence ID" value="NZ_ANBG01000129.1"/>
</dbReference>
<dbReference type="SMART" id="SM01134">
    <property type="entry name" value="DeoRC"/>
    <property type="match status" value="1"/>
</dbReference>
<dbReference type="Pfam" id="PF00455">
    <property type="entry name" value="DeoRC"/>
    <property type="match status" value="1"/>
</dbReference>
<feature type="domain" description="HTH deoR-type" evidence="4">
    <location>
        <begin position="3"/>
        <end position="58"/>
    </location>
</feature>
<dbReference type="GO" id="GO:0003677">
    <property type="term" value="F:DNA binding"/>
    <property type="evidence" value="ECO:0007669"/>
    <property type="project" value="UniProtKB-KW"/>
</dbReference>
<dbReference type="InterPro" id="IPR036388">
    <property type="entry name" value="WH-like_DNA-bd_sf"/>
</dbReference>
<dbReference type="Proteomes" id="UP000215005">
    <property type="component" value="Chromosome"/>
</dbReference>
<gene>
    <name evidence="5" type="ORF">CDO52_17525</name>
</gene>
<dbReference type="Pfam" id="PF08220">
    <property type="entry name" value="HTH_DeoR"/>
    <property type="match status" value="1"/>
</dbReference>
<reference evidence="5 6" key="1">
    <citation type="submission" date="2017-08" db="EMBL/GenBank/DDBJ databases">
        <title>The complete genome sequence of Nocardiopsis gilva YIM 90087.</title>
        <authorList>
            <person name="Yin M."/>
            <person name="Tang S."/>
        </authorList>
    </citation>
    <scope>NUCLEOTIDE SEQUENCE [LARGE SCALE GENOMIC DNA]</scope>
    <source>
        <strain evidence="5 6">YIM 90087</strain>
    </source>
</reference>
<dbReference type="PANTHER" id="PTHR30363:SF44">
    <property type="entry name" value="AGA OPERON TRANSCRIPTIONAL REPRESSOR-RELATED"/>
    <property type="match status" value="1"/>
</dbReference>
<dbReference type="Gene3D" id="1.10.10.10">
    <property type="entry name" value="Winged helix-like DNA-binding domain superfamily/Winged helix DNA-binding domain"/>
    <property type="match status" value="1"/>
</dbReference>